<evidence type="ECO:0000256" key="9">
    <source>
        <dbReference type="ARBA" id="ARBA00023136"/>
    </source>
</evidence>
<dbReference type="InterPro" id="IPR005838">
    <property type="entry name" value="T3SS_IM_P"/>
</dbReference>
<keyword evidence="5 12" id="KW-0812">Transmembrane</keyword>
<evidence type="ECO:0000313" key="14">
    <source>
        <dbReference type="EMBL" id="EHO42259.1"/>
    </source>
</evidence>
<keyword evidence="11 12" id="KW-1006">Bacterial flagellum protein export</keyword>
<dbReference type="PaxDb" id="880073-Calab_2649"/>
<keyword evidence="3 12" id="KW-0813">Transport</keyword>
<dbReference type="InParanoid" id="H1XQ08"/>
<dbReference type="GO" id="GO:0009425">
    <property type="term" value="C:bacterial-type flagellum basal body"/>
    <property type="evidence" value="ECO:0007669"/>
    <property type="project" value="UniProtKB-SubCell"/>
</dbReference>
<dbReference type="NCBIfam" id="TIGR01103">
    <property type="entry name" value="fliP"/>
    <property type="match status" value="1"/>
</dbReference>
<name>H1XQ08_CALAY</name>
<sequence precursor="true">MGMKRKILLLMILALVFAALPQAGHAQSALPKISIGLEQSDDPNALMPTIQILIMITILSLAPSIIIMMTSFTRLVVVFHFLRQSLSTQTVPSNQILVGLALFLTFYIMQPVIVQINNNALQPYLNKEISQQEMFKRASVPLKKFMLKQTSEKDLRLFVNLKGGEKPRTPEEVELTTLIPAFIISELTTAFKIGFLLYLPMLLIDIVVGSVLLSMGMMMLPPIMISMPFKILLFVLVDGWYLLVESLVRGF</sequence>
<evidence type="ECO:0000256" key="8">
    <source>
        <dbReference type="ARBA" id="ARBA00022989"/>
    </source>
</evidence>
<dbReference type="STRING" id="880073.Cabys_1485"/>
<dbReference type="AlphaFoldDB" id="H1XQ08"/>
<dbReference type="PRINTS" id="PR01302">
    <property type="entry name" value="TYPE3IMPPROT"/>
</dbReference>
<keyword evidence="7 12" id="KW-0653">Protein transport</keyword>
<protein>
    <recommendedName>
        <fullName evidence="2 12">Flagellar biosynthetic protein FliP</fullName>
    </recommendedName>
</protein>
<dbReference type="PRINTS" id="PR00951">
    <property type="entry name" value="FLGBIOSNFLIP"/>
</dbReference>
<evidence type="ECO:0000256" key="6">
    <source>
        <dbReference type="ARBA" id="ARBA00022795"/>
    </source>
</evidence>
<keyword evidence="14" id="KW-0282">Flagellum</keyword>
<feature type="chain" id="PRO_5003556882" description="Flagellar biosynthetic protein FliP" evidence="13">
    <location>
        <begin position="27"/>
        <end position="251"/>
    </location>
</feature>
<evidence type="ECO:0000256" key="13">
    <source>
        <dbReference type="SAM" id="SignalP"/>
    </source>
</evidence>
<comment type="caution">
    <text evidence="12">Lacks conserved residue(s) required for the propagation of feature annotation.</text>
</comment>
<evidence type="ECO:0000256" key="2">
    <source>
        <dbReference type="ARBA" id="ARBA00021714"/>
    </source>
</evidence>
<dbReference type="Proteomes" id="UP000004671">
    <property type="component" value="Chromosome"/>
</dbReference>
<keyword evidence="13" id="KW-0732">Signal</keyword>
<dbReference type="InterPro" id="IPR005837">
    <property type="entry name" value="FliP"/>
</dbReference>
<dbReference type="EMBL" id="CM001402">
    <property type="protein sequence ID" value="EHO42259.1"/>
    <property type="molecule type" value="Genomic_DNA"/>
</dbReference>
<dbReference type="PANTHER" id="PTHR30587:SF0">
    <property type="entry name" value="FLAGELLAR BIOSYNTHETIC PROTEIN FLIP"/>
    <property type="match status" value="1"/>
</dbReference>
<keyword evidence="9 12" id="KW-0472">Membrane</keyword>
<keyword evidence="14" id="KW-0969">Cilium</keyword>
<feature type="signal peptide" evidence="13">
    <location>
        <begin position="1"/>
        <end position="26"/>
    </location>
</feature>
<evidence type="ECO:0000256" key="5">
    <source>
        <dbReference type="ARBA" id="ARBA00022692"/>
    </source>
</evidence>
<organism evidence="14 15">
    <name type="scientific">Caldithrix abyssi DSM 13497</name>
    <dbReference type="NCBI Taxonomy" id="880073"/>
    <lineage>
        <taxon>Bacteria</taxon>
        <taxon>Pseudomonadati</taxon>
        <taxon>Calditrichota</taxon>
        <taxon>Calditrichia</taxon>
        <taxon>Calditrichales</taxon>
        <taxon>Calditrichaceae</taxon>
        <taxon>Caldithrix</taxon>
    </lineage>
</organism>
<dbReference type="FunCoup" id="H1XQ08">
    <property type="interactions" value="89"/>
</dbReference>
<dbReference type="HOGENOM" id="CLU_042028_0_1_0"/>
<dbReference type="GO" id="GO:0005886">
    <property type="term" value="C:plasma membrane"/>
    <property type="evidence" value="ECO:0007669"/>
    <property type="project" value="UniProtKB-SubCell"/>
</dbReference>
<keyword evidence="14" id="KW-0966">Cell projection</keyword>
<evidence type="ECO:0000256" key="3">
    <source>
        <dbReference type="ARBA" id="ARBA00022448"/>
    </source>
</evidence>
<dbReference type="PANTHER" id="PTHR30587">
    <property type="entry name" value="FLAGELLAR BIOSYNTHETIC PROTEIN FLIP"/>
    <property type="match status" value="1"/>
</dbReference>
<dbReference type="Pfam" id="PF00813">
    <property type="entry name" value="FliP"/>
    <property type="match status" value="1"/>
</dbReference>
<evidence type="ECO:0000256" key="7">
    <source>
        <dbReference type="ARBA" id="ARBA00022927"/>
    </source>
</evidence>
<dbReference type="PROSITE" id="PS01060">
    <property type="entry name" value="FLIP_1"/>
    <property type="match status" value="1"/>
</dbReference>
<feature type="transmembrane region" description="Helical" evidence="12">
    <location>
        <begin position="195"/>
        <end position="215"/>
    </location>
</feature>
<dbReference type="RefSeq" id="WP_006929543.1">
    <property type="nucleotide sequence ID" value="NZ_CM001402.1"/>
</dbReference>
<dbReference type="GO" id="GO:0044781">
    <property type="term" value="P:bacterial-type flagellum organization"/>
    <property type="evidence" value="ECO:0007669"/>
    <property type="project" value="UniProtKB-UniRule"/>
</dbReference>
<keyword evidence="8 12" id="KW-1133">Transmembrane helix</keyword>
<gene>
    <name evidence="12" type="primary">fliP</name>
    <name evidence="14" type="ORF">Calab_2649</name>
</gene>
<proteinExistence type="inferred from homology"/>
<accession>H1XQ08</accession>
<keyword evidence="10" id="KW-0975">Bacterial flagellum</keyword>
<keyword evidence="4 12" id="KW-1003">Cell membrane</keyword>
<keyword evidence="6 12" id="KW-1005">Bacterial flagellum biogenesis</keyword>
<comment type="subcellular location">
    <subcellularLocation>
        <location evidence="12">Cell membrane</location>
        <topology evidence="12">Multi-pass membrane protein</topology>
    </subcellularLocation>
    <subcellularLocation>
        <location evidence="12">Bacterial flagellum basal body</location>
    </subcellularLocation>
</comment>
<comment type="function">
    <text evidence="12">Plays a role in the flagellum-specific transport system.</text>
</comment>
<evidence type="ECO:0000256" key="11">
    <source>
        <dbReference type="ARBA" id="ARBA00023225"/>
    </source>
</evidence>
<evidence type="ECO:0000313" key="15">
    <source>
        <dbReference type="Proteomes" id="UP000004671"/>
    </source>
</evidence>
<comment type="similarity">
    <text evidence="1 12">Belongs to the FliP/MopC/SpaP family.</text>
</comment>
<reference evidence="14 15" key="1">
    <citation type="submission" date="2011-09" db="EMBL/GenBank/DDBJ databases">
        <title>The permanent draft genome of Caldithrix abyssi DSM 13497.</title>
        <authorList>
            <consortium name="US DOE Joint Genome Institute (JGI-PGF)"/>
            <person name="Lucas S."/>
            <person name="Han J."/>
            <person name="Lapidus A."/>
            <person name="Bruce D."/>
            <person name="Goodwin L."/>
            <person name="Pitluck S."/>
            <person name="Peters L."/>
            <person name="Kyrpides N."/>
            <person name="Mavromatis K."/>
            <person name="Ivanova N."/>
            <person name="Mikhailova N."/>
            <person name="Chertkov O."/>
            <person name="Detter J.C."/>
            <person name="Tapia R."/>
            <person name="Han C."/>
            <person name="Land M."/>
            <person name="Hauser L."/>
            <person name="Markowitz V."/>
            <person name="Cheng J.-F."/>
            <person name="Hugenholtz P."/>
            <person name="Woyke T."/>
            <person name="Wu D."/>
            <person name="Spring S."/>
            <person name="Brambilla E."/>
            <person name="Klenk H.-P."/>
            <person name="Eisen J.A."/>
        </authorList>
    </citation>
    <scope>NUCLEOTIDE SEQUENCE [LARGE SCALE GENOMIC DNA]</scope>
    <source>
        <strain evidence="14 15">DSM 13497</strain>
    </source>
</reference>
<evidence type="ECO:0000256" key="1">
    <source>
        <dbReference type="ARBA" id="ARBA00006257"/>
    </source>
</evidence>
<evidence type="ECO:0000256" key="4">
    <source>
        <dbReference type="ARBA" id="ARBA00022475"/>
    </source>
</evidence>
<dbReference type="eggNOG" id="COG1338">
    <property type="taxonomic scope" value="Bacteria"/>
</dbReference>
<evidence type="ECO:0000256" key="12">
    <source>
        <dbReference type="RuleBase" id="RU362069"/>
    </source>
</evidence>
<keyword evidence="15" id="KW-1185">Reference proteome</keyword>
<dbReference type="GO" id="GO:0009306">
    <property type="term" value="P:protein secretion"/>
    <property type="evidence" value="ECO:0007669"/>
    <property type="project" value="UniProtKB-UniRule"/>
</dbReference>
<dbReference type="NCBIfam" id="NF009438">
    <property type="entry name" value="PRK12797.1"/>
    <property type="match status" value="1"/>
</dbReference>
<evidence type="ECO:0000256" key="10">
    <source>
        <dbReference type="ARBA" id="ARBA00023143"/>
    </source>
</evidence>
<feature type="transmembrane region" description="Helical" evidence="12">
    <location>
        <begin position="227"/>
        <end position="244"/>
    </location>
</feature>
<dbReference type="PROSITE" id="PS01061">
    <property type="entry name" value="FLIP_2"/>
    <property type="match status" value="1"/>
</dbReference>
<feature type="transmembrane region" description="Helical" evidence="12">
    <location>
        <begin position="50"/>
        <end position="76"/>
    </location>
</feature>